<dbReference type="eggNOG" id="COG0456">
    <property type="taxonomic scope" value="Bacteria"/>
</dbReference>
<dbReference type="RefSeq" id="WP_012199059.1">
    <property type="nucleotide sequence ID" value="NC_010001.1"/>
</dbReference>
<organism evidence="2 3">
    <name type="scientific">Lachnoclostridium phytofermentans (strain ATCC 700394 / DSM 18823 / ISDg)</name>
    <name type="common">Clostridium phytofermentans</name>
    <dbReference type="NCBI Taxonomy" id="357809"/>
    <lineage>
        <taxon>Bacteria</taxon>
        <taxon>Bacillati</taxon>
        <taxon>Bacillota</taxon>
        <taxon>Clostridia</taxon>
        <taxon>Lachnospirales</taxon>
        <taxon>Lachnospiraceae</taxon>
    </lineage>
</organism>
<accession>A9KM70</accession>
<reference evidence="3" key="1">
    <citation type="submission" date="2007-11" db="EMBL/GenBank/DDBJ databases">
        <title>Complete genome sequence of Clostridium phytofermentans ISDg.</title>
        <authorList>
            <person name="Leschine S.B."/>
            <person name="Warnick T.A."/>
            <person name="Blanchard J.L."/>
            <person name="Schnell D.J."/>
            <person name="Petit E.L."/>
            <person name="LaTouf W.G."/>
            <person name="Copeland A."/>
            <person name="Lucas S."/>
            <person name="Lapidus A."/>
            <person name="Barry K."/>
            <person name="Glavina del Rio T."/>
            <person name="Dalin E."/>
            <person name="Tice H."/>
            <person name="Pitluck S."/>
            <person name="Kiss H."/>
            <person name="Brettin T."/>
            <person name="Bruce D."/>
            <person name="Detter J.C."/>
            <person name="Han C."/>
            <person name="Kuske C."/>
            <person name="Schmutz J."/>
            <person name="Larimer F."/>
            <person name="Land M."/>
            <person name="Hauser L."/>
            <person name="Kyrpides N."/>
            <person name="Kim E.A."/>
            <person name="Richardson P."/>
        </authorList>
    </citation>
    <scope>NUCLEOTIDE SEQUENCE [LARGE SCALE GENOMIC DNA]</scope>
    <source>
        <strain evidence="3">ATCC 700394 / DSM 18823 / ISDg</strain>
    </source>
</reference>
<evidence type="ECO:0000313" key="2">
    <source>
        <dbReference type="EMBL" id="ABX41413.1"/>
    </source>
</evidence>
<dbReference type="InterPro" id="IPR016181">
    <property type="entry name" value="Acyl_CoA_acyltransferase"/>
</dbReference>
<evidence type="ECO:0000259" key="1">
    <source>
        <dbReference type="PROSITE" id="PS51186"/>
    </source>
</evidence>
<dbReference type="PROSITE" id="PS51186">
    <property type="entry name" value="GNAT"/>
    <property type="match status" value="1"/>
</dbReference>
<dbReference type="EMBL" id="CP000885">
    <property type="protein sequence ID" value="ABX41413.1"/>
    <property type="molecule type" value="Genomic_DNA"/>
</dbReference>
<proteinExistence type="predicted"/>
<protein>
    <submittedName>
        <fullName evidence="2">GCN5-related N-acetyltransferase</fullName>
    </submittedName>
</protein>
<dbReference type="KEGG" id="cpy:Cphy_1033"/>
<sequence length="162" mass="19214">MRIEQAENMLQRKIIAKEVLMKLPEWFGIPSSTDEYVENSGSLPMWVAYQESEAVGFLSMKKHNDYSAEIYVMGITPNYHRQGIGKMLFEYAYEWCQSNKIEYLQVKTLDDSSKDPFYAKTREFYYSMGFRPLECFKTLWDEWNPCLVMIQKVVSEDTTVRY</sequence>
<dbReference type="CDD" id="cd04301">
    <property type="entry name" value="NAT_SF"/>
    <property type="match status" value="1"/>
</dbReference>
<dbReference type="STRING" id="357809.Cphy_1033"/>
<dbReference type="AlphaFoldDB" id="A9KM70"/>
<feature type="domain" description="N-acetyltransferase" evidence="1">
    <location>
        <begin position="1"/>
        <end position="154"/>
    </location>
</feature>
<keyword evidence="2" id="KW-0808">Transferase</keyword>
<dbReference type="InterPro" id="IPR000182">
    <property type="entry name" value="GNAT_dom"/>
</dbReference>
<dbReference type="OrthoDB" id="9783470at2"/>
<name>A9KM70_LACP7</name>
<dbReference type="HOGENOM" id="CLU_142044_0_0_9"/>
<dbReference type="Gene3D" id="3.40.630.30">
    <property type="match status" value="1"/>
</dbReference>
<dbReference type="Proteomes" id="UP000000370">
    <property type="component" value="Chromosome"/>
</dbReference>
<evidence type="ECO:0000313" key="3">
    <source>
        <dbReference type="Proteomes" id="UP000000370"/>
    </source>
</evidence>
<gene>
    <name evidence="2" type="ordered locus">Cphy_1033</name>
</gene>
<keyword evidence="3" id="KW-1185">Reference proteome</keyword>
<dbReference type="Pfam" id="PF13508">
    <property type="entry name" value="Acetyltransf_7"/>
    <property type="match status" value="1"/>
</dbReference>
<dbReference type="SUPFAM" id="SSF55729">
    <property type="entry name" value="Acyl-CoA N-acyltransferases (Nat)"/>
    <property type="match status" value="1"/>
</dbReference>
<dbReference type="GO" id="GO:0016747">
    <property type="term" value="F:acyltransferase activity, transferring groups other than amino-acyl groups"/>
    <property type="evidence" value="ECO:0007669"/>
    <property type="project" value="InterPro"/>
</dbReference>